<feature type="active site" evidence="3">
    <location>
        <position position="192"/>
    </location>
</feature>
<dbReference type="AlphaFoldDB" id="A0A813Q6M7"/>
<keyword evidence="2" id="KW-0378">Hydrolase</keyword>
<protein>
    <recommendedName>
        <fullName evidence="4">Alpha/beta hydrolase fold-3 domain-containing protein</fullName>
    </recommendedName>
</protein>
<evidence type="ECO:0000313" key="5">
    <source>
        <dbReference type="EMBL" id="CAF0762952.1"/>
    </source>
</evidence>
<dbReference type="SUPFAM" id="SSF53474">
    <property type="entry name" value="alpha/beta-Hydrolases"/>
    <property type="match status" value="1"/>
</dbReference>
<dbReference type="InterPro" id="IPR017157">
    <property type="entry name" value="Arylacetamide_deacetylase"/>
</dbReference>
<evidence type="ECO:0000256" key="3">
    <source>
        <dbReference type="PIRSR" id="PIRSR037251-1"/>
    </source>
</evidence>
<accession>A0A813Q6M7</accession>
<dbReference type="Proteomes" id="UP000663882">
    <property type="component" value="Unassembled WGS sequence"/>
</dbReference>
<dbReference type="PROSITE" id="PS01173">
    <property type="entry name" value="LIPASE_GDXG_HIS"/>
    <property type="match status" value="1"/>
</dbReference>
<evidence type="ECO:0000256" key="1">
    <source>
        <dbReference type="ARBA" id="ARBA00010515"/>
    </source>
</evidence>
<dbReference type="PIRSF" id="PIRSF037251">
    <property type="entry name" value="Arylacetamide_deacetylase"/>
    <property type="match status" value="1"/>
</dbReference>
<comment type="caution">
    <text evidence="5">The sequence shown here is derived from an EMBL/GenBank/DDBJ whole genome shotgun (WGS) entry which is preliminary data.</text>
</comment>
<feature type="active site" evidence="3">
    <location>
        <position position="344"/>
    </location>
</feature>
<dbReference type="Pfam" id="PF07859">
    <property type="entry name" value="Abhydrolase_3"/>
    <property type="match status" value="2"/>
</dbReference>
<feature type="active site" evidence="3">
    <location>
        <position position="374"/>
    </location>
</feature>
<evidence type="ECO:0000313" key="6">
    <source>
        <dbReference type="Proteomes" id="UP000663882"/>
    </source>
</evidence>
<dbReference type="EMBL" id="CAJNOO010000039">
    <property type="protein sequence ID" value="CAF0762952.1"/>
    <property type="molecule type" value="Genomic_DNA"/>
</dbReference>
<dbReference type="PANTHER" id="PTHR48081">
    <property type="entry name" value="AB HYDROLASE SUPERFAMILY PROTEIN C4A8.06C"/>
    <property type="match status" value="1"/>
</dbReference>
<dbReference type="InterPro" id="IPR013094">
    <property type="entry name" value="AB_hydrolase_3"/>
</dbReference>
<dbReference type="InterPro" id="IPR029058">
    <property type="entry name" value="AB_hydrolase_fold"/>
</dbReference>
<dbReference type="OrthoDB" id="408631at2759"/>
<feature type="domain" description="Alpha/beta hydrolase fold-3" evidence="4">
    <location>
        <begin position="312"/>
        <end position="376"/>
    </location>
</feature>
<dbReference type="InterPro" id="IPR002168">
    <property type="entry name" value="Lipase_GDXG_HIS_AS"/>
</dbReference>
<dbReference type="InterPro" id="IPR050300">
    <property type="entry name" value="GDXG_lipolytic_enzyme"/>
</dbReference>
<gene>
    <name evidence="5" type="ORF">RFH988_LOCUS1935</name>
</gene>
<comment type="similarity">
    <text evidence="1">Belongs to the 'GDXG' lipolytic enzyme family.</text>
</comment>
<name>A0A813Q6M7_9BILA</name>
<organism evidence="5 6">
    <name type="scientific">Rotaria sordida</name>
    <dbReference type="NCBI Taxonomy" id="392033"/>
    <lineage>
        <taxon>Eukaryota</taxon>
        <taxon>Metazoa</taxon>
        <taxon>Spiralia</taxon>
        <taxon>Gnathifera</taxon>
        <taxon>Rotifera</taxon>
        <taxon>Eurotatoria</taxon>
        <taxon>Bdelloidea</taxon>
        <taxon>Philodinida</taxon>
        <taxon>Philodinidae</taxon>
        <taxon>Rotaria</taxon>
    </lineage>
</organism>
<feature type="domain" description="Alpha/beta hydrolase fold-3" evidence="4">
    <location>
        <begin position="112"/>
        <end position="260"/>
    </location>
</feature>
<reference evidence="5" key="1">
    <citation type="submission" date="2021-02" db="EMBL/GenBank/DDBJ databases">
        <authorList>
            <person name="Nowell W R."/>
        </authorList>
    </citation>
    <scope>NUCLEOTIDE SEQUENCE</scope>
</reference>
<dbReference type="GO" id="GO:0016020">
    <property type="term" value="C:membrane"/>
    <property type="evidence" value="ECO:0007669"/>
    <property type="project" value="InterPro"/>
</dbReference>
<evidence type="ECO:0000259" key="4">
    <source>
        <dbReference type="Pfam" id="PF07859"/>
    </source>
</evidence>
<evidence type="ECO:0000256" key="2">
    <source>
        <dbReference type="ARBA" id="ARBA00022801"/>
    </source>
</evidence>
<proteinExistence type="inferred from homology"/>
<dbReference type="Gene3D" id="3.40.50.1820">
    <property type="entry name" value="alpha/beta hydrolase"/>
    <property type="match status" value="1"/>
</dbReference>
<sequence>MARTTQRIAIIGAIVASFIGYLYQAPHSEGIAQMNRVRILGIPIKIACLIGKVAELFGISSEAVVIQKFCKIVRQLKDKQEDAGLQIEDTLIENVPVRIVRPLNNNDNLPAIVFFHGGAFYMGSVDTHNGITSALARLANVVVISVNYRLSPQHPFPAGLDDCYTVAKYVLKHGDSKKLRIDRNRVALAGDSAGGNMATVNTMRFITHPVGQYSPRLQILIYPLLQLFDLMLPSYMHQHYEIFPYSVDYTMSVYLNEKIDASIYANNHTSLKQKRHYRKYVDWSLIPSKYRKLYKNPITDDKEGDPSLIKKAKKLLSPEISPLLVEDEQLAKLPPTYILSVGHDRLRDEAFIYEGRLKHVGVPVVHNHYEHAFHGSLSLLYGPSGLDIAHVMIGDIAKYVKKNL</sequence>
<dbReference type="PANTHER" id="PTHR48081:SF8">
    <property type="entry name" value="ALPHA_BETA HYDROLASE FOLD-3 DOMAIN-CONTAINING PROTEIN-RELATED"/>
    <property type="match status" value="1"/>
</dbReference>
<dbReference type="GO" id="GO:0052689">
    <property type="term" value="F:carboxylic ester hydrolase activity"/>
    <property type="evidence" value="ECO:0007669"/>
    <property type="project" value="InterPro"/>
</dbReference>